<feature type="non-terminal residue" evidence="6">
    <location>
        <position position="1"/>
    </location>
</feature>
<evidence type="ECO:0000256" key="3">
    <source>
        <dbReference type="ARBA" id="ARBA00022854"/>
    </source>
</evidence>
<organism evidence="6">
    <name type="scientific">Conus lividus</name>
    <name type="common">Livid cone</name>
    <dbReference type="NCBI Taxonomy" id="89426"/>
    <lineage>
        <taxon>Eukaryota</taxon>
        <taxon>Metazoa</taxon>
        <taxon>Spiralia</taxon>
        <taxon>Lophotrochozoa</taxon>
        <taxon>Mollusca</taxon>
        <taxon>Gastropoda</taxon>
        <taxon>Caenogastropoda</taxon>
        <taxon>Neogastropoda</taxon>
        <taxon>Conoidea</taxon>
        <taxon>Conidae</taxon>
        <taxon>Conus</taxon>
        <taxon>Lividoconus</taxon>
    </lineage>
</organism>
<sequence>TKMKLTCMMTVAVLFLTAWTFVTADDLINKLENRGGWAQARGWGKPFAMARDEASKLDNEKRCYDVGDFCGIPFIKNGNCCSQFCVFVCTPEW</sequence>
<dbReference type="Pfam" id="PF02950">
    <property type="entry name" value="Conotoxin"/>
    <property type="match status" value="1"/>
</dbReference>
<keyword evidence="3" id="KW-0960">Knottin</keyword>
<dbReference type="InterPro" id="IPR012321">
    <property type="entry name" value="Conotoxin_omega-typ_CS"/>
</dbReference>
<dbReference type="AlphaFoldDB" id="A0A061QLD0"/>
<comment type="subcellular location">
    <subcellularLocation>
        <location evidence="1">Secreted</location>
    </subcellularLocation>
</comment>
<protein>
    <submittedName>
        <fullName evidence="6">O1-conotoxin</fullName>
    </submittedName>
</protein>
<evidence type="ECO:0000256" key="5">
    <source>
        <dbReference type="SAM" id="SignalP"/>
    </source>
</evidence>
<name>A0A061QLD0_CONLI</name>
<keyword evidence="2" id="KW-0964">Secreted</keyword>
<keyword evidence="5" id="KW-0732">Signal</keyword>
<dbReference type="SUPFAM" id="SSF57059">
    <property type="entry name" value="omega toxin-like"/>
    <property type="match status" value="1"/>
</dbReference>
<dbReference type="GO" id="GO:0005576">
    <property type="term" value="C:extracellular region"/>
    <property type="evidence" value="ECO:0007669"/>
    <property type="project" value="UniProtKB-SubCell"/>
</dbReference>
<feature type="signal peptide" evidence="5">
    <location>
        <begin position="1"/>
        <end position="24"/>
    </location>
</feature>
<keyword evidence="4" id="KW-1015">Disulfide bond</keyword>
<dbReference type="EMBL" id="GBFI01000011">
    <property type="protein sequence ID" value="JAC59200.1"/>
    <property type="molecule type" value="mRNA"/>
</dbReference>
<dbReference type="GO" id="GO:0008200">
    <property type="term" value="F:ion channel inhibitor activity"/>
    <property type="evidence" value="ECO:0007669"/>
    <property type="project" value="InterPro"/>
</dbReference>
<feature type="non-terminal residue" evidence="6">
    <location>
        <position position="93"/>
    </location>
</feature>
<evidence type="ECO:0000256" key="2">
    <source>
        <dbReference type="ARBA" id="ARBA00022525"/>
    </source>
</evidence>
<evidence type="ECO:0000256" key="1">
    <source>
        <dbReference type="ARBA" id="ARBA00004613"/>
    </source>
</evidence>
<evidence type="ECO:0000313" key="6">
    <source>
        <dbReference type="EMBL" id="JAC59200.1"/>
    </source>
</evidence>
<accession>A0A061QLD0</accession>
<proteinExistence type="evidence at transcript level"/>
<dbReference type="PROSITE" id="PS60004">
    <property type="entry name" value="OMEGA_CONOTOXIN"/>
    <property type="match status" value="1"/>
</dbReference>
<reference evidence="6" key="1">
    <citation type="journal article" date="2014" name="Mol. Phylogenet. Evol.">
        <title>When everything converges: integrative taxonomy with shell, DNA and venomic data reveals Conus conco, a new species of cone snails (Gastropoda: Conoidea).</title>
        <authorList>
            <person name="Puillandre N."/>
            <person name="Stocklin R."/>
            <person name="Favreau P."/>
            <person name="Bianchi E."/>
            <person name="Perret F."/>
            <person name="Rivasseau A."/>
            <person name="Limpalaer L."/>
            <person name="Monnier E."/>
            <person name="Bouchet P."/>
        </authorList>
    </citation>
    <scope>NUCLEOTIDE SEQUENCE</scope>
    <source>
        <strain evidence="6">TA210811BC</strain>
        <tissue evidence="6">Foot</tissue>
    </source>
</reference>
<dbReference type="InterPro" id="IPR004214">
    <property type="entry name" value="Conotoxin"/>
</dbReference>
<feature type="chain" id="PRO_5001609050" evidence="5">
    <location>
        <begin position="25"/>
        <end position="93"/>
    </location>
</feature>
<evidence type="ECO:0000256" key="4">
    <source>
        <dbReference type="ARBA" id="ARBA00023157"/>
    </source>
</evidence>